<dbReference type="EMBL" id="CP074694">
    <property type="protein sequence ID" value="QVL31041.1"/>
    <property type="molecule type" value="Genomic_DNA"/>
</dbReference>
<dbReference type="KEGG" id="tsph:KIH39_19640"/>
<dbReference type="InterPro" id="IPR006027">
    <property type="entry name" value="NusB_RsmB_TIM44"/>
</dbReference>
<dbReference type="NCBIfam" id="TIGR01951">
    <property type="entry name" value="nusB"/>
    <property type="match status" value="1"/>
</dbReference>
<proteinExistence type="inferred from homology"/>
<protein>
    <recommendedName>
        <fullName evidence="6">Transcription antitermination protein NusB</fullName>
    </recommendedName>
    <alternativeName>
        <fullName evidence="6">Antitermination factor NusB</fullName>
    </alternativeName>
</protein>
<reference evidence="9" key="1">
    <citation type="submission" date="2021-05" db="EMBL/GenBank/DDBJ databases">
        <title>Complete genome sequence of the cellulolytic planctomycete Telmatocola sphagniphila SP2T and characterization of the first cellulase from planctomycetes.</title>
        <authorList>
            <person name="Rakitin A.L."/>
            <person name="Beletsky A.V."/>
            <person name="Naumoff D.G."/>
            <person name="Kulichevskaya I.S."/>
            <person name="Mardanov A.V."/>
            <person name="Ravin N.V."/>
            <person name="Dedysh S.N."/>
        </authorList>
    </citation>
    <scope>NUCLEOTIDE SEQUENCE</scope>
    <source>
        <strain evidence="9">SP2T</strain>
    </source>
</reference>
<accession>A0A8E6B4M7</accession>
<comment type="function">
    <text evidence="6">Involved in transcription antitermination. Required for transcription of ribosomal RNA (rRNA) genes. Binds specifically to the boxA antiterminator sequence of the ribosomal RNA (rrn) operons.</text>
</comment>
<dbReference type="PANTHER" id="PTHR11078:SF3">
    <property type="entry name" value="ANTITERMINATION NUSB DOMAIN-CONTAINING PROTEIN"/>
    <property type="match status" value="1"/>
</dbReference>
<evidence type="ECO:0000313" key="10">
    <source>
        <dbReference type="Proteomes" id="UP000676194"/>
    </source>
</evidence>
<evidence type="ECO:0000313" key="9">
    <source>
        <dbReference type="EMBL" id="QVL31041.1"/>
    </source>
</evidence>
<dbReference type="CDD" id="cd00619">
    <property type="entry name" value="Terminator_NusB"/>
    <property type="match status" value="1"/>
</dbReference>
<gene>
    <name evidence="6 9" type="primary">nusB</name>
    <name evidence="9" type="ORF">KIH39_19640</name>
</gene>
<comment type="similarity">
    <text evidence="1 6">Belongs to the NusB family.</text>
</comment>
<evidence type="ECO:0000256" key="3">
    <source>
        <dbReference type="ARBA" id="ARBA00022884"/>
    </source>
</evidence>
<dbReference type="SUPFAM" id="SSF48013">
    <property type="entry name" value="NusB-like"/>
    <property type="match status" value="1"/>
</dbReference>
<keyword evidence="10" id="KW-1185">Reference proteome</keyword>
<evidence type="ECO:0000256" key="6">
    <source>
        <dbReference type="HAMAP-Rule" id="MF_00073"/>
    </source>
</evidence>
<feature type="region of interest" description="Disordered" evidence="7">
    <location>
        <begin position="133"/>
        <end position="161"/>
    </location>
</feature>
<dbReference type="GO" id="GO:0005829">
    <property type="term" value="C:cytosol"/>
    <property type="evidence" value="ECO:0007669"/>
    <property type="project" value="TreeGrafter"/>
</dbReference>
<dbReference type="AlphaFoldDB" id="A0A8E6B4M7"/>
<evidence type="ECO:0000256" key="2">
    <source>
        <dbReference type="ARBA" id="ARBA00022814"/>
    </source>
</evidence>
<dbReference type="PANTHER" id="PTHR11078">
    <property type="entry name" value="N UTILIZATION SUBSTANCE PROTEIN B-RELATED"/>
    <property type="match status" value="1"/>
</dbReference>
<evidence type="ECO:0000256" key="5">
    <source>
        <dbReference type="ARBA" id="ARBA00023163"/>
    </source>
</evidence>
<evidence type="ECO:0000256" key="1">
    <source>
        <dbReference type="ARBA" id="ARBA00005952"/>
    </source>
</evidence>
<feature type="compositionally biased region" description="Low complexity" evidence="7">
    <location>
        <begin position="139"/>
        <end position="152"/>
    </location>
</feature>
<keyword evidence="3 6" id="KW-0694">RNA-binding</keyword>
<keyword evidence="2 6" id="KW-0889">Transcription antitermination</keyword>
<dbReference type="Proteomes" id="UP000676194">
    <property type="component" value="Chromosome"/>
</dbReference>
<dbReference type="RefSeq" id="WP_213494922.1">
    <property type="nucleotide sequence ID" value="NZ_CP074694.1"/>
</dbReference>
<name>A0A8E6B4M7_9BACT</name>
<organism evidence="9 10">
    <name type="scientific">Telmatocola sphagniphila</name>
    <dbReference type="NCBI Taxonomy" id="1123043"/>
    <lineage>
        <taxon>Bacteria</taxon>
        <taxon>Pseudomonadati</taxon>
        <taxon>Planctomycetota</taxon>
        <taxon>Planctomycetia</taxon>
        <taxon>Gemmatales</taxon>
        <taxon>Gemmataceae</taxon>
    </lineage>
</organism>
<keyword evidence="5 6" id="KW-0804">Transcription</keyword>
<dbReference type="InterPro" id="IPR011605">
    <property type="entry name" value="NusB_fam"/>
</dbReference>
<sequence length="161" mass="17681">MTKRSKAREVAMQLLFQKDFNKNTQRAEVERFVGDRLRDKSLIPFALQLYDGVLGKLEEIDKGLSAAADNWKLHRMAGVDRNVLRLGSYEMLHLSDSTPAPVALDEAIELARRFGSQDSPSFVNGVLDKIHKTQGTGIEAPQPTESAPAETPAVPPAPAAE</sequence>
<dbReference type="Gene3D" id="1.10.940.10">
    <property type="entry name" value="NusB-like"/>
    <property type="match status" value="1"/>
</dbReference>
<dbReference type="GO" id="GO:0006353">
    <property type="term" value="P:DNA-templated transcription termination"/>
    <property type="evidence" value="ECO:0007669"/>
    <property type="project" value="UniProtKB-UniRule"/>
</dbReference>
<dbReference type="GO" id="GO:0003723">
    <property type="term" value="F:RNA binding"/>
    <property type="evidence" value="ECO:0007669"/>
    <property type="project" value="UniProtKB-UniRule"/>
</dbReference>
<dbReference type="InterPro" id="IPR035926">
    <property type="entry name" value="NusB-like_sf"/>
</dbReference>
<dbReference type="GO" id="GO:0031564">
    <property type="term" value="P:transcription antitermination"/>
    <property type="evidence" value="ECO:0007669"/>
    <property type="project" value="UniProtKB-KW"/>
</dbReference>
<evidence type="ECO:0000259" key="8">
    <source>
        <dbReference type="Pfam" id="PF01029"/>
    </source>
</evidence>
<evidence type="ECO:0000256" key="7">
    <source>
        <dbReference type="SAM" id="MobiDB-lite"/>
    </source>
</evidence>
<dbReference type="HAMAP" id="MF_00073">
    <property type="entry name" value="NusB"/>
    <property type="match status" value="1"/>
</dbReference>
<keyword evidence="4 6" id="KW-0805">Transcription regulation</keyword>
<dbReference type="Pfam" id="PF01029">
    <property type="entry name" value="NusB"/>
    <property type="match status" value="1"/>
</dbReference>
<feature type="domain" description="NusB/RsmB/TIM44" evidence="8">
    <location>
        <begin position="6"/>
        <end position="132"/>
    </location>
</feature>
<evidence type="ECO:0000256" key="4">
    <source>
        <dbReference type="ARBA" id="ARBA00023015"/>
    </source>
</evidence>